<protein>
    <submittedName>
        <fullName evidence="1">Zinc finger protein 16</fullName>
    </submittedName>
</protein>
<proteinExistence type="predicted"/>
<evidence type="ECO:0000313" key="2">
    <source>
        <dbReference type="Proteomes" id="UP000886998"/>
    </source>
</evidence>
<accession>A0A8X6Y3J5</accession>
<dbReference type="AlphaFoldDB" id="A0A8X6Y3J5"/>
<comment type="caution">
    <text evidence="1">The sequence shown here is derived from an EMBL/GenBank/DDBJ whole genome shotgun (WGS) entry which is preliminary data.</text>
</comment>
<gene>
    <name evidence="1" type="primary">NCL1_47922</name>
    <name evidence="1" type="ORF">TNIN_289521</name>
</gene>
<name>A0A8X6Y3J5_9ARAC</name>
<dbReference type="EMBL" id="BMAV01015488">
    <property type="protein sequence ID" value="GFY65018.1"/>
    <property type="molecule type" value="Genomic_DNA"/>
</dbReference>
<reference evidence="1" key="1">
    <citation type="submission" date="2020-08" db="EMBL/GenBank/DDBJ databases">
        <title>Multicomponent nature underlies the extraordinary mechanical properties of spider dragline silk.</title>
        <authorList>
            <person name="Kono N."/>
            <person name="Nakamura H."/>
            <person name="Mori M."/>
            <person name="Yoshida Y."/>
            <person name="Ohtoshi R."/>
            <person name="Malay A.D."/>
            <person name="Moran D.A.P."/>
            <person name="Tomita M."/>
            <person name="Numata K."/>
            <person name="Arakawa K."/>
        </authorList>
    </citation>
    <scope>NUCLEOTIDE SEQUENCE</scope>
</reference>
<organism evidence="1 2">
    <name type="scientific">Trichonephila inaurata madagascariensis</name>
    <dbReference type="NCBI Taxonomy" id="2747483"/>
    <lineage>
        <taxon>Eukaryota</taxon>
        <taxon>Metazoa</taxon>
        <taxon>Ecdysozoa</taxon>
        <taxon>Arthropoda</taxon>
        <taxon>Chelicerata</taxon>
        <taxon>Arachnida</taxon>
        <taxon>Araneae</taxon>
        <taxon>Araneomorphae</taxon>
        <taxon>Entelegynae</taxon>
        <taxon>Araneoidea</taxon>
        <taxon>Nephilidae</taxon>
        <taxon>Trichonephila</taxon>
        <taxon>Trichonephila inaurata</taxon>
    </lineage>
</organism>
<dbReference type="Proteomes" id="UP000886998">
    <property type="component" value="Unassembled WGS sequence"/>
</dbReference>
<evidence type="ECO:0000313" key="1">
    <source>
        <dbReference type="EMBL" id="GFY65018.1"/>
    </source>
</evidence>
<keyword evidence="2" id="KW-1185">Reference proteome</keyword>
<sequence length="265" mass="30572">MDDKIVLNEYGRDTENDLEKTFITLEPISTRRTNAFESVRNEFRPQAYEEILKYLSQSAANNCSLLMQDKWTQVQVSNASKLFTQSSLKWQNNFQDVITIRGHEYNEFSRVNREVKEIEKEDSVNISVVGHCILTALDCLLGINSQDNDENSENFASQFEGTILSELNSFNPEGEPLVLQNERFDVNVSISSENKSESIDSKKEVFKFDSINSGFNFPETSMNSNQLTENNNFLPLNGKPLYDKIYCKKCFKTFNEKFVFLKHNV</sequence>